<reference evidence="3" key="2">
    <citation type="submission" date="2015-01" db="EMBL/GenBank/DDBJ databases">
        <title>Evolutionary Origins and Diversification of the Mycorrhizal Mutualists.</title>
        <authorList>
            <consortium name="DOE Joint Genome Institute"/>
            <consortium name="Mycorrhizal Genomics Consortium"/>
            <person name="Kohler A."/>
            <person name="Kuo A."/>
            <person name="Nagy L.G."/>
            <person name="Floudas D."/>
            <person name="Copeland A."/>
            <person name="Barry K.W."/>
            <person name="Cichocki N."/>
            <person name="Veneault-Fourrey C."/>
            <person name="LaButti K."/>
            <person name="Lindquist E.A."/>
            <person name="Lipzen A."/>
            <person name="Lundell T."/>
            <person name="Morin E."/>
            <person name="Murat C."/>
            <person name="Riley R."/>
            <person name="Ohm R."/>
            <person name="Sun H."/>
            <person name="Tunlid A."/>
            <person name="Henrissat B."/>
            <person name="Grigoriev I.V."/>
            <person name="Hibbett D.S."/>
            <person name="Martin F."/>
        </authorList>
    </citation>
    <scope>NUCLEOTIDE SEQUENCE [LARGE SCALE GENOMIC DNA]</scope>
    <source>
        <strain evidence="3">ATCC 200175</strain>
    </source>
</reference>
<keyword evidence="1" id="KW-0732">Signal</keyword>
<reference evidence="2 3" key="1">
    <citation type="submission" date="2014-06" db="EMBL/GenBank/DDBJ databases">
        <authorList>
            <consortium name="DOE Joint Genome Institute"/>
            <person name="Kuo A."/>
            <person name="Kohler A."/>
            <person name="Nagy L.G."/>
            <person name="Floudas D."/>
            <person name="Copeland A."/>
            <person name="Barry K.W."/>
            <person name="Cichocki N."/>
            <person name="Veneault-Fourrey C."/>
            <person name="LaButti K."/>
            <person name="Lindquist E.A."/>
            <person name="Lipzen A."/>
            <person name="Lundell T."/>
            <person name="Morin E."/>
            <person name="Murat C."/>
            <person name="Sun H."/>
            <person name="Tunlid A."/>
            <person name="Henrissat B."/>
            <person name="Grigoriev I.V."/>
            <person name="Hibbett D.S."/>
            <person name="Martin F."/>
            <person name="Nordberg H.P."/>
            <person name="Cantor M.N."/>
            <person name="Hua S.X."/>
        </authorList>
    </citation>
    <scope>NUCLEOTIDE SEQUENCE [LARGE SCALE GENOMIC DNA]</scope>
    <source>
        <strain evidence="2 3">ATCC 200175</strain>
    </source>
</reference>
<sequence length="321" mass="33256">MAIRSFAILSVLISAVLAQSSSNPLIPSGISTSCTDYLTTLNNDADFSACTSPFTTALQQFAPGTNANNVSTTAINNALDTLCSSSVFSACPENVIRSQLSSFYAACSVELTSTPNVDVKSMYDALFVLWPLKLAVCSKDDNAKYCAAELGSSSGAVGNVAVVDPDQSRKQALLDNYLYSDANPIVAPSRRDVSNTTAALIPNTTTYEATNLVFLFLEPSMDTNSLCTTCTRNIITAYITFESDCPYAPGMSNSLLLSGQPALYANITSKCGVNFLSGAVQAAGGLSGGILSGAAPRSISQDVSVAVSAILGAAALALASF</sequence>
<dbReference type="EMBL" id="KN821448">
    <property type="protein sequence ID" value="KIJ04863.1"/>
    <property type="molecule type" value="Genomic_DNA"/>
</dbReference>
<dbReference type="Proteomes" id="UP000053647">
    <property type="component" value="Unassembled WGS sequence"/>
</dbReference>
<gene>
    <name evidence="2" type="ORF">PAXINDRAFT_21847</name>
</gene>
<dbReference type="AlphaFoldDB" id="A0A0C9T094"/>
<organism evidence="2 3">
    <name type="scientific">Paxillus involutus ATCC 200175</name>
    <dbReference type="NCBI Taxonomy" id="664439"/>
    <lineage>
        <taxon>Eukaryota</taxon>
        <taxon>Fungi</taxon>
        <taxon>Dikarya</taxon>
        <taxon>Basidiomycota</taxon>
        <taxon>Agaricomycotina</taxon>
        <taxon>Agaricomycetes</taxon>
        <taxon>Agaricomycetidae</taxon>
        <taxon>Boletales</taxon>
        <taxon>Paxilineae</taxon>
        <taxon>Paxillaceae</taxon>
        <taxon>Paxillus</taxon>
    </lineage>
</organism>
<keyword evidence="3" id="KW-1185">Reference proteome</keyword>
<name>A0A0C9T094_PAXIN</name>
<feature type="signal peptide" evidence="1">
    <location>
        <begin position="1"/>
        <end position="18"/>
    </location>
</feature>
<dbReference type="PROSITE" id="PS51257">
    <property type="entry name" value="PROKAR_LIPOPROTEIN"/>
    <property type="match status" value="1"/>
</dbReference>
<protein>
    <submittedName>
        <fullName evidence="2">Uncharacterized protein</fullName>
    </submittedName>
</protein>
<dbReference type="HOGENOM" id="CLU_049056_0_0_1"/>
<proteinExistence type="predicted"/>
<dbReference type="OrthoDB" id="5588482at2759"/>
<feature type="chain" id="PRO_5002220145" evidence="1">
    <location>
        <begin position="19"/>
        <end position="321"/>
    </location>
</feature>
<accession>A0A0C9T094</accession>
<evidence type="ECO:0000256" key="1">
    <source>
        <dbReference type="SAM" id="SignalP"/>
    </source>
</evidence>
<evidence type="ECO:0000313" key="2">
    <source>
        <dbReference type="EMBL" id="KIJ04863.1"/>
    </source>
</evidence>
<evidence type="ECO:0000313" key="3">
    <source>
        <dbReference type="Proteomes" id="UP000053647"/>
    </source>
</evidence>